<dbReference type="OrthoDB" id="6062215at2759"/>
<dbReference type="InterPro" id="IPR001370">
    <property type="entry name" value="BIR_rpt"/>
</dbReference>
<dbReference type="EMBL" id="CACVKT020000732">
    <property type="protein sequence ID" value="CAC5362152.1"/>
    <property type="molecule type" value="Genomic_DNA"/>
</dbReference>
<dbReference type="AlphaFoldDB" id="A0A6J8A7N0"/>
<dbReference type="GO" id="GO:0005737">
    <property type="term" value="C:cytoplasm"/>
    <property type="evidence" value="ECO:0007669"/>
    <property type="project" value="TreeGrafter"/>
</dbReference>
<dbReference type="GO" id="GO:0005634">
    <property type="term" value="C:nucleus"/>
    <property type="evidence" value="ECO:0007669"/>
    <property type="project" value="TreeGrafter"/>
</dbReference>
<dbReference type="SUPFAM" id="SSF57924">
    <property type="entry name" value="Inhibitor of apoptosis (IAP) repeat"/>
    <property type="match status" value="2"/>
</dbReference>
<dbReference type="Proteomes" id="UP000507470">
    <property type="component" value="Unassembled WGS sequence"/>
</dbReference>
<dbReference type="GO" id="GO:0051726">
    <property type="term" value="P:regulation of cell cycle"/>
    <property type="evidence" value="ECO:0007669"/>
    <property type="project" value="TreeGrafter"/>
</dbReference>
<name>A0A6J8A7N0_MYTCO</name>
<reference evidence="1 2" key="1">
    <citation type="submission" date="2020-06" db="EMBL/GenBank/DDBJ databases">
        <authorList>
            <person name="Li R."/>
            <person name="Bekaert M."/>
        </authorList>
    </citation>
    <scope>NUCLEOTIDE SEQUENCE [LARGE SCALE GENOMIC DNA]</scope>
    <source>
        <strain evidence="2">wild</strain>
    </source>
</reference>
<dbReference type="Pfam" id="PF00653">
    <property type="entry name" value="BIR"/>
    <property type="match status" value="2"/>
</dbReference>
<gene>
    <name evidence="1" type="ORF">MCOR_4011</name>
</gene>
<dbReference type="Gene3D" id="1.10.1170.10">
    <property type="entry name" value="Inhibitor Of Apoptosis Protein (2mihbC-IAP-1), Chain A"/>
    <property type="match status" value="2"/>
</dbReference>
<evidence type="ECO:0008006" key="3">
    <source>
        <dbReference type="Google" id="ProtNLM"/>
    </source>
</evidence>
<keyword evidence="2" id="KW-1185">Reference proteome</keyword>
<sequence length="515" mass="59234">MYDVFVLYDDTDLFTEKTLFPAFENQKLHYCSSNHFPGKTIFGCLETLDSFPDKILIVLSEELCQNEIEKYAIECVLLYAIHIYGNARKVFDHVITFITTGSITRKNGLSQLLKTTIINNNSAVSIKDLVSKIRLKIRPFCNILAKNGFVDTLGLHGLSMKHLESQIFGLIISTQNLCLQIDLDGFFKYRQKHQDHQTLDILGQSDVLRSPNTKVSIILDNNSHKFKEAVYDISNICSSLIGYCSDFKRWKLACSVAGKYGSAEENFLMNIYPNVWYGITRKAVTDTAQPRFERYYSVDERIHSFPMAWIENDLDQVKKIAHAGFFYPGVGSNGQCYSCGCFLTNIKYHTNLHTYHASQYPECKFIKETLSVDEIQNAILQFNKVDQKLYFASQLEQIYCTLESRLETFNKCNISALIVNRLAEAGFYCVALNIIQCFKCCVRLFHIPQNDNIWAIHANLSPKCPYVYEKKGKEFISDLRLSKELSLFPKQTIITIKGMFDNTHTDTAEYLFRPW</sequence>
<protein>
    <recommendedName>
        <fullName evidence="3">BIRC2_3</fullName>
    </recommendedName>
</protein>
<accession>A0A6J8A7N0</accession>
<evidence type="ECO:0000313" key="2">
    <source>
        <dbReference type="Proteomes" id="UP000507470"/>
    </source>
</evidence>
<dbReference type="PANTHER" id="PTHR10044">
    <property type="entry name" value="INHIBITOR OF APOPTOSIS"/>
    <property type="match status" value="1"/>
</dbReference>
<proteinExistence type="predicted"/>
<dbReference type="PROSITE" id="PS50143">
    <property type="entry name" value="BIR_REPEAT_2"/>
    <property type="match status" value="2"/>
</dbReference>
<dbReference type="InterPro" id="IPR050784">
    <property type="entry name" value="IAP"/>
</dbReference>
<organism evidence="1 2">
    <name type="scientific">Mytilus coruscus</name>
    <name type="common">Sea mussel</name>
    <dbReference type="NCBI Taxonomy" id="42192"/>
    <lineage>
        <taxon>Eukaryota</taxon>
        <taxon>Metazoa</taxon>
        <taxon>Spiralia</taxon>
        <taxon>Lophotrochozoa</taxon>
        <taxon>Mollusca</taxon>
        <taxon>Bivalvia</taxon>
        <taxon>Autobranchia</taxon>
        <taxon>Pteriomorphia</taxon>
        <taxon>Mytilida</taxon>
        <taxon>Mytiloidea</taxon>
        <taxon>Mytilidae</taxon>
        <taxon>Mytilinae</taxon>
        <taxon>Mytilus</taxon>
    </lineage>
</organism>
<dbReference type="SMART" id="SM00238">
    <property type="entry name" value="BIR"/>
    <property type="match status" value="2"/>
</dbReference>
<dbReference type="PANTHER" id="PTHR10044:SF139">
    <property type="entry name" value="DEATH-ASSOCIATED INHIBITOR OF APOPTOSIS 2"/>
    <property type="match status" value="1"/>
</dbReference>
<evidence type="ECO:0000313" key="1">
    <source>
        <dbReference type="EMBL" id="CAC5362152.1"/>
    </source>
</evidence>